<organism evidence="2 3">
    <name type="scientific">Leptobacterium flavescens</name>
    <dbReference type="NCBI Taxonomy" id="472055"/>
    <lineage>
        <taxon>Bacteria</taxon>
        <taxon>Pseudomonadati</taxon>
        <taxon>Bacteroidota</taxon>
        <taxon>Flavobacteriia</taxon>
        <taxon>Flavobacteriales</taxon>
        <taxon>Flavobacteriaceae</taxon>
        <taxon>Leptobacterium</taxon>
    </lineage>
</organism>
<feature type="transmembrane region" description="Helical" evidence="1">
    <location>
        <begin position="39"/>
        <end position="60"/>
    </location>
</feature>
<evidence type="ECO:0000256" key="1">
    <source>
        <dbReference type="SAM" id="Phobius"/>
    </source>
</evidence>
<comment type="caution">
    <text evidence="2">The sequence shown here is derived from an EMBL/GenBank/DDBJ whole genome shotgun (WGS) entry which is preliminary data.</text>
</comment>
<protein>
    <submittedName>
        <fullName evidence="2">DUF1361 domain-containing protein</fullName>
    </submittedName>
</protein>
<dbReference type="InterPro" id="IPR009793">
    <property type="entry name" value="DUF1361"/>
</dbReference>
<keyword evidence="1" id="KW-0472">Membrane</keyword>
<feature type="transmembrane region" description="Helical" evidence="1">
    <location>
        <begin position="146"/>
        <end position="165"/>
    </location>
</feature>
<dbReference type="EMBL" id="JAABOO010000004">
    <property type="protein sequence ID" value="NER15278.1"/>
    <property type="molecule type" value="Genomic_DNA"/>
</dbReference>
<dbReference type="Proteomes" id="UP000468581">
    <property type="component" value="Unassembled WGS sequence"/>
</dbReference>
<feature type="transmembrane region" description="Helical" evidence="1">
    <location>
        <begin position="197"/>
        <end position="219"/>
    </location>
</feature>
<accession>A0A6P0UTE2</accession>
<feature type="transmembrane region" description="Helical" evidence="1">
    <location>
        <begin position="107"/>
        <end position="126"/>
    </location>
</feature>
<gene>
    <name evidence="2" type="ORF">GWK08_17615</name>
</gene>
<proteinExistence type="predicted"/>
<feature type="transmembrane region" description="Helical" evidence="1">
    <location>
        <begin position="72"/>
        <end position="92"/>
    </location>
</feature>
<dbReference type="RefSeq" id="WP_163608565.1">
    <property type="nucleotide sequence ID" value="NZ_JAABOO010000004.1"/>
</dbReference>
<keyword evidence="1" id="KW-1133">Transmembrane helix</keyword>
<name>A0A6P0UTE2_9FLAO</name>
<dbReference type="AlphaFoldDB" id="A0A6P0UTE2"/>
<evidence type="ECO:0000313" key="2">
    <source>
        <dbReference type="EMBL" id="NER15278.1"/>
    </source>
</evidence>
<dbReference type="Pfam" id="PF07099">
    <property type="entry name" value="DUF1361"/>
    <property type="match status" value="1"/>
</dbReference>
<reference evidence="2 3" key="1">
    <citation type="submission" date="2020-01" db="EMBL/GenBank/DDBJ databases">
        <title>Leptobacterium flavescens.</title>
        <authorList>
            <person name="Wang G."/>
        </authorList>
    </citation>
    <scope>NUCLEOTIDE SEQUENCE [LARGE SCALE GENOMIC DNA]</scope>
    <source>
        <strain evidence="2 3">KCTC 22160</strain>
    </source>
</reference>
<sequence length="226" mass="26326">MIRSKIYSYSNIAFSIALFSSLFFSFLLLFLRIQKTHSLTYSFLAWNLFLAAIPFFIVYLMRLSRTISGSRFLTVSAFFLWLLFLPNAPYIITDLMHLAHLSSEKLWFDVLLIASFAWNGLILGILSMLEMKRLLLNRIPAQKINLLMMIVSFLCGFGIYLGRFARYNSWDALRHPRLVLGNAIDRMFLPVSSQQTWSITLSFGLFIFICYLLFNALVYRRKYAGK</sequence>
<evidence type="ECO:0000313" key="3">
    <source>
        <dbReference type="Proteomes" id="UP000468581"/>
    </source>
</evidence>
<keyword evidence="1" id="KW-0812">Transmembrane</keyword>
<feature type="transmembrane region" description="Helical" evidence="1">
    <location>
        <begin position="12"/>
        <end position="33"/>
    </location>
</feature>
<keyword evidence="3" id="KW-1185">Reference proteome</keyword>